<keyword evidence="2 4" id="KW-0479">Metal-binding</keyword>
<dbReference type="SUPFAM" id="SSF51197">
    <property type="entry name" value="Clavaminate synthase-like"/>
    <property type="match status" value="1"/>
</dbReference>
<dbReference type="Gene3D" id="2.60.120.330">
    <property type="entry name" value="B-lactam Antibiotic, Isopenicillin N Synthase, Chain"/>
    <property type="match status" value="1"/>
</dbReference>
<dbReference type="Pfam" id="PF03171">
    <property type="entry name" value="2OG-FeII_Oxy"/>
    <property type="match status" value="1"/>
</dbReference>
<dbReference type="PROSITE" id="PS51471">
    <property type="entry name" value="FE2OG_OXY"/>
    <property type="match status" value="1"/>
</dbReference>
<dbReference type="InterPro" id="IPR044861">
    <property type="entry name" value="IPNS-like_FE2OG_OXY"/>
</dbReference>
<keyword evidence="3 4" id="KW-0408">Iron</keyword>
<dbReference type="AlphaFoldDB" id="A0A7S1B101"/>
<evidence type="ECO:0000259" key="5">
    <source>
        <dbReference type="PROSITE" id="PS51471"/>
    </source>
</evidence>
<feature type="domain" description="Fe2OG dioxygenase" evidence="5">
    <location>
        <begin position="186"/>
        <end position="284"/>
    </location>
</feature>
<sequence>MLTPWATRTAASAARSLSSGVFNELPVFEYAGLVESDRCVKDLGTACRHVGFFVLTGMPQHVCSLNDNLLTAARFFFELEEEEKERISYSRSPQFRGFMKLGKENTAGRRDEREQIEFGREEPAFDMVSTVYERLRGPNLWPTRPPELRHLVTCWMREMEMIARAVTRAISASMGLDPSALDHLFQTPHVQGKLVHYPASEGTQGVGAHTDTGFLTLLLQDSVGGLEVQNNDGHWVPATPLPGSLICNLGEMLQLITNGEYVSTVHRVTQPSENRISAPYFWNPSLNAHVEPLLPMAEPTSSINRLIPQYGMNAFKSLARSHPEVFSQHHPDLRCLPDGSVVRRDCVL</sequence>
<dbReference type="EMBL" id="HBFQ01064110">
    <property type="protein sequence ID" value="CAD8871084.1"/>
    <property type="molecule type" value="Transcribed_RNA"/>
</dbReference>
<dbReference type="InterPro" id="IPR005123">
    <property type="entry name" value="Oxoglu/Fe-dep_dioxygenase_dom"/>
</dbReference>
<reference evidence="6" key="1">
    <citation type="submission" date="2021-01" db="EMBL/GenBank/DDBJ databases">
        <authorList>
            <person name="Corre E."/>
            <person name="Pelletier E."/>
            <person name="Niang G."/>
            <person name="Scheremetjew M."/>
            <person name="Finn R."/>
            <person name="Kale V."/>
            <person name="Holt S."/>
            <person name="Cochrane G."/>
            <person name="Meng A."/>
            <person name="Brown T."/>
            <person name="Cohen L."/>
        </authorList>
    </citation>
    <scope>NUCLEOTIDE SEQUENCE</scope>
</reference>
<evidence type="ECO:0000256" key="4">
    <source>
        <dbReference type="RuleBase" id="RU003682"/>
    </source>
</evidence>
<evidence type="ECO:0000256" key="1">
    <source>
        <dbReference type="ARBA" id="ARBA00008056"/>
    </source>
</evidence>
<dbReference type="InterPro" id="IPR027443">
    <property type="entry name" value="IPNS-like_sf"/>
</dbReference>
<dbReference type="Pfam" id="PF14226">
    <property type="entry name" value="DIOX_N"/>
    <property type="match status" value="1"/>
</dbReference>
<dbReference type="GO" id="GO:0046872">
    <property type="term" value="F:metal ion binding"/>
    <property type="evidence" value="ECO:0007669"/>
    <property type="project" value="UniProtKB-KW"/>
</dbReference>
<accession>A0A7S1B101</accession>
<dbReference type="PRINTS" id="PR00682">
    <property type="entry name" value="IPNSYNTHASE"/>
</dbReference>
<dbReference type="GO" id="GO:0016491">
    <property type="term" value="F:oxidoreductase activity"/>
    <property type="evidence" value="ECO:0007669"/>
    <property type="project" value="UniProtKB-KW"/>
</dbReference>
<keyword evidence="4" id="KW-0560">Oxidoreductase</keyword>
<dbReference type="InterPro" id="IPR026992">
    <property type="entry name" value="DIOX_N"/>
</dbReference>
<gene>
    <name evidence="6" type="ORF">NSCI0253_LOCUS45441</name>
</gene>
<dbReference type="InterPro" id="IPR050295">
    <property type="entry name" value="Plant_2OG-oxidoreductases"/>
</dbReference>
<comment type="similarity">
    <text evidence="1 4">Belongs to the iron/ascorbate-dependent oxidoreductase family.</text>
</comment>
<evidence type="ECO:0000256" key="2">
    <source>
        <dbReference type="ARBA" id="ARBA00022723"/>
    </source>
</evidence>
<evidence type="ECO:0000313" key="6">
    <source>
        <dbReference type="EMBL" id="CAD8871084.1"/>
    </source>
</evidence>
<proteinExistence type="inferred from homology"/>
<dbReference type="PANTHER" id="PTHR47991">
    <property type="entry name" value="OXOGLUTARATE/IRON-DEPENDENT DIOXYGENASE"/>
    <property type="match status" value="1"/>
</dbReference>
<evidence type="ECO:0000256" key="3">
    <source>
        <dbReference type="ARBA" id="ARBA00023004"/>
    </source>
</evidence>
<name>A0A7S1B101_NOCSC</name>
<organism evidence="6">
    <name type="scientific">Noctiluca scintillans</name>
    <name type="common">Sea sparkle</name>
    <name type="synonym">Red tide dinoflagellate</name>
    <dbReference type="NCBI Taxonomy" id="2966"/>
    <lineage>
        <taxon>Eukaryota</taxon>
        <taxon>Sar</taxon>
        <taxon>Alveolata</taxon>
        <taxon>Dinophyceae</taxon>
        <taxon>Noctilucales</taxon>
        <taxon>Noctilucaceae</taxon>
        <taxon>Noctiluca</taxon>
    </lineage>
</organism>
<protein>
    <recommendedName>
        <fullName evidence="5">Fe2OG dioxygenase domain-containing protein</fullName>
    </recommendedName>
</protein>